<dbReference type="Proteomes" id="UP000095384">
    <property type="component" value="Unassembled WGS sequence"/>
</dbReference>
<dbReference type="SUPFAM" id="SSF161098">
    <property type="entry name" value="MetI-like"/>
    <property type="match status" value="1"/>
</dbReference>
<evidence type="ECO:0000313" key="37">
    <source>
        <dbReference type="Proteomes" id="UP000266066"/>
    </source>
</evidence>
<evidence type="ECO:0000313" key="22">
    <source>
        <dbReference type="EMBL" id="RGU20476.1"/>
    </source>
</evidence>
<dbReference type="Proteomes" id="UP001212823">
    <property type="component" value="Unassembled WGS sequence"/>
</dbReference>
<dbReference type="Proteomes" id="UP000283765">
    <property type="component" value="Unassembled WGS sequence"/>
</dbReference>
<evidence type="ECO:0000313" key="21">
    <source>
        <dbReference type="EMBL" id="RGR52368.1"/>
    </source>
</evidence>
<reference evidence="14" key="10">
    <citation type="submission" date="2021-10" db="EMBL/GenBank/DDBJ databases">
        <title>Collection of gut derived symbiotic bacterial strains cultured from healthy donors.</title>
        <authorList>
            <person name="Lin H."/>
            <person name="Littmann E."/>
            <person name="Claire K."/>
            <person name="Pamer E."/>
        </authorList>
    </citation>
    <scope>NUCLEOTIDE SEQUENCE</scope>
    <source>
        <strain evidence="14">MSK.22.92</strain>
    </source>
</reference>
<feature type="domain" description="ABC transmembrane type-1" evidence="8">
    <location>
        <begin position="67"/>
        <end position="257"/>
    </location>
</feature>
<dbReference type="GeneID" id="86990284"/>
<feature type="transmembrane region" description="Helical" evidence="7">
    <location>
        <begin position="7"/>
        <end position="26"/>
    </location>
</feature>
<evidence type="ECO:0000256" key="6">
    <source>
        <dbReference type="ARBA" id="ARBA00023136"/>
    </source>
</evidence>
<dbReference type="OrthoDB" id="9772609at2"/>
<dbReference type="EMBL" id="QRXR01000029">
    <property type="protein sequence ID" value="RGU20476.1"/>
    <property type="molecule type" value="Genomic_DNA"/>
</dbReference>
<keyword evidence="2 7" id="KW-0813">Transport</keyword>
<dbReference type="OMA" id="MRNFIAA"/>
<evidence type="ECO:0000313" key="16">
    <source>
        <dbReference type="EMBL" id="MSC61060.1"/>
    </source>
</evidence>
<evidence type="ECO:0000313" key="34">
    <source>
        <dbReference type="Proteomes" id="UP000245905"/>
    </source>
</evidence>
<evidence type="ECO:0000313" key="39">
    <source>
        <dbReference type="Proteomes" id="UP000283765"/>
    </source>
</evidence>
<dbReference type="EMBL" id="JAJCJQ010000025">
    <property type="protein sequence ID" value="MCB6961818.1"/>
    <property type="molecule type" value="Genomic_DNA"/>
</dbReference>
<dbReference type="Proteomes" id="UP000479563">
    <property type="component" value="Unassembled WGS sequence"/>
</dbReference>
<dbReference type="Proteomes" id="UP000285290">
    <property type="component" value="Unassembled WGS sequence"/>
</dbReference>
<evidence type="ECO:0000313" key="41">
    <source>
        <dbReference type="Proteomes" id="UP000285290"/>
    </source>
</evidence>
<dbReference type="EMBL" id="QSJS01000020">
    <property type="protein sequence ID" value="RHD92212.1"/>
    <property type="molecule type" value="Genomic_DNA"/>
</dbReference>
<reference evidence="30 46" key="5">
    <citation type="submission" date="2019-08" db="EMBL/GenBank/DDBJ databases">
        <authorList>
            <person name="Duncan S."/>
            <person name="Walker A."/>
        </authorList>
    </citation>
    <scope>NUCLEOTIDE SEQUENCE [LARGE SCALE GENOMIC DNA]</scope>
    <source>
        <strain evidence="30 46">L2-21</strain>
    </source>
</reference>
<reference evidence="31 32" key="2">
    <citation type="submission" date="2015-09" db="EMBL/GenBank/DDBJ databases">
        <authorList>
            <consortium name="Pathogen Informatics"/>
        </authorList>
    </citation>
    <scope>NUCLEOTIDE SEQUENCE [LARGE SCALE GENOMIC DNA]</scope>
    <source>
        <strain evidence="10 31">2789STDY5608860</strain>
        <strain evidence="11 32">2789STDY5834884</strain>
        <strain evidence="9 33">2789STDY5834968</strain>
    </source>
</reference>
<keyword evidence="6 7" id="KW-0472">Membrane</keyword>
<dbReference type="Proteomes" id="UP000260717">
    <property type="component" value="Unassembled WGS sequence"/>
</dbReference>
<evidence type="ECO:0000313" key="13">
    <source>
        <dbReference type="EMBL" id="MCB6961818.1"/>
    </source>
</evidence>
<evidence type="ECO:0000313" key="46">
    <source>
        <dbReference type="Proteomes" id="UP000324325"/>
    </source>
</evidence>
<keyword evidence="5 7" id="KW-1133">Transmembrane helix</keyword>
<dbReference type="EMBL" id="CYXM01000015">
    <property type="protein sequence ID" value="CUN23276.1"/>
    <property type="molecule type" value="Genomic_DNA"/>
</dbReference>
<dbReference type="EMBL" id="CYYW01000013">
    <property type="protein sequence ID" value="CUO29430.1"/>
    <property type="molecule type" value="Genomic_DNA"/>
</dbReference>
<dbReference type="PANTHER" id="PTHR43744:SF12">
    <property type="entry name" value="ABC TRANSPORTER PERMEASE PROTEIN MG189-RELATED"/>
    <property type="match status" value="1"/>
</dbReference>
<evidence type="ECO:0000256" key="3">
    <source>
        <dbReference type="ARBA" id="ARBA00022475"/>
    </source>
</evidence>
<dbReference type="EMBL" id="QSUG01000026">
    <property type="protein sequence ID" value="RGN19369.1"/>
    <property type="molecule type" value="Genomic_DNA"/>
</dbReference>
<feature type="transmembrane region" description="Helical" evidence="7">
    <location>
        <begin position="238"/>
        <end position="256"/>
    </location>
</feature>
<dbReference type="Proteomes" id="UP000283683">
    <property type="component" value="Unassembled WGS sequence"/>
</dbReference>
<dbReference type="EMBL" id="QSFZ01000022">
    <property type="protein sequence ID" value="RHA88794.1"/>
    <property type="molecule type" value="Genomic_DNA"/>
</dbReference>
<dbReference type="Proteomes" id="UP001197847">
    <property type="component" value="Unassembled WGS sequence"/>
</dbReference>
<dbReference type="Proteomes" id="UP000260970">
    <property type="component" value="Unassembled WGS sequence"/>
</dbReference>
<keyword evidence="4 7" id="KW-0812">Transmembrane</keyword>
<dbReference type="EMBL" id="JRFS01000018">
    <property type="protein sequence ID" value="PWE83408.1"/>
    <property type="molecule type" value="Genomic_DNA"/>
</dbReference>
<dbReference type="EMBL" id="JAJCJK010000053">
    <property type="protein sequence ID" value="MCB6939807.1"/>
    <property type="molecule type" value="Genomic_DNA"/>
</dbReference>
<dbReference type="EMBL" id="QSTI01000039">
    <property type="protein sequence ID" value="RGM43892.1"/>
    <property type="molecule type" value="Genomic_DNA"/>
</dbReference>
<dbReference type="PROSITE" id="PS51257">
    <property type="entry name" value="PROKAR_LIPOPROTEIN"/>
    <property type="match status" value="1"/>
</dbReference>
<protein>
    <submittedName>
        <fullName evidence="16">ABC transporter permease subunit</fullName>
    </submittedName>
    <submittedName>
        <fullName evidence="12">Carbohydrate ABC transporter permease</fullName>
    </submittedName>
    <submittedName>
        <fullName evidence="10">Inner membrane ABC transporter permease protein ycjP</fullName>
    </submittedName>
    <submittedName>
        <fullName evidence="18">Sugar ABC transporter permease</fullName>
    </submittedName>
</protein>
<dbReference type="EMBL" id="QSAE01000081">
    <property type="protein sequence ID" value="RGW36281.1"/>
    <property type="molecule type" value="Genomic_DNA"/>
</dbReference>
<evidence type="ECO:0000313" key="43">
    <source>
        <dbReference type="Proteomes" id="UP000286220"/>
    </source>
</evidence>
<evidence type="ECO:0000313" key="23">
    <source>
        <dbReference type="EMBL" id="RGW36281.1"/>
    </source>
</evidence>
<feature type="transmembrane region" description="Helical" evidence="7">
    <location>
        <begin position="138"/>
        <end position="157"/>
    </location>
</feature>
<dbReference type="EMBL" id="WKQP01000023">
    <property type="protein sequence ID" value="MSC61060.1"/>
    <property type="molecule type" value="Genomic_DNA"/>
</dbReference>
<evidence type="ECO:0000313" key="45">
    <source>
        <dbReference type="Proteomes" id="UP000286581"/>
    </source>
</evidence>
<comment type="similarity">
    <text evidence="7">Belongs to the binding-protein-dependent transport system permease family.</text>
</comment>
<reference evidence="17" key="8">
    <citation type="submission" date="2020-02" db="EMBL/GenBank/DDBJ databases">
        <authorList>
            <person name="Littmann E."/>
            <person name="Sorbara M."/>
        </authorList>
    </citation>
    <scope>NUCLEOTIDE SEQUENCE</scope>
    <source>
        <strain evidence="17">MSK.17.79</strain>
    </source>
</reference>
<gene>
    <name evidence="10" type="primary">ycjP_6</name>
    <name evidence="11" type="synonym">ycjP_4</name>
    <name evidence="9" type="synonym">ycjP_8</name>
    <name evidence="29" type="ORF">DW038_14980</name>
    <name evidence="28" type="ORF">DW753_14770</name>
    <name evidence="27" type="ORF">DW775_12790</name>
    <name evidence="26" type="ORF">DW912_15155</name>
    <name evidence="25" type="ORF">DW948_02840</name>
    <name evidence="24" type="ORF">DWV45_13750</name>
    <name evidence="23" type="ORF">DWV78_14965</name>
    <name evidence="22" type="ORF">DWW89_13810</name>
    <name evidence="21" type="ORF">DWY38_14755</name>
    <name evidence="20" type="ORF">DXB72_15605</name>
    <name evidence="19" type="ORF">DXC13_14805</name>
    <name evidence="10" type="ORF">ERS852417_01992</name>
    <name evidence="11" type="ORF">ERS852497_02199</name>
    <name evidence="9" type="ORF">ERS852580_02735</name>
    <name evidence="30" type="ORF">FYL37_12165</name>
    <name evidence="17" type="ORF">G4319_13895</name>
    <name evidence="16" type="ORF">GKE07_12800</name>
    <name evidence="18" type="ORF">LD38_10255</name>
    <name evidence="12" type="ORF">LIZ56_15585</name>
    <name evidence="13" type="ORF">LIZ82_13105</name>
    <name evidence="14" type="ORF">LK487_12030</name>
    <name evidence="15" type="ORF">PNE45_12345</name>
</gene>
<dbReference type="CDD" id="cd06261">
    <property type="entry name" value="TM_PBP2"/>
    <property type="match status" value="1"/>
</dbReference>
<reference evidence="16 47" key="4">
    <citation type="journal article" date="2019" name="Nat. Med.">
        <title>A library of human gut bacterial isolates paired with longitudinal multiomics data enables mechanistic microbiome research.</title>
        <authorList>
            <person name="Poyet M."/>
            <person name="Groussin M."/>
            <person name="Gibbons S.M."/>
            <person name="Avila-Pacheco J."/>
            <person name="Jiang X."/>
            <person name="Kearney S.M."/>
            <person name="Perrotta A.R."/>
            <person name="Berdy B."/>
            <person name="Zhao S."/>
            <person name="Lieberman T.D."/>
            <person name="Swanson P.K."/>
            <person name="Smith M."/>
            <person name="Roesemann S."/>
            <person name="Alexander J.E."/>
            <person name="Rich S.A."/>
            <person name="Livny J."/>
            <person name="Vlamakis H."/>
            <person name="Clish C."/>
            <person name="Bullock K."/>
            <person name="Deik A."/>
            <person name="Scott J."/>
            <person name="Pierce K.A."/>
            <person name="Xavier R.J."/>
            <person name="Alm E.J."/>
        </authorList>
    </citation>
    <scope>NUCLEOTIDE SEQUENCE [LARGE SCALE GENOMIC DNA]</scope>
    <source>
        <strain evidence="16 47">BIOML-A11</strain>
    </source>
</reference>
<evidence type="ECO:0000313" key="11">
    <source>
        <dbReference type="EMBL" id="CUP20333.1"/>
    </source>
</evidence>
<comment type="subcellular location">
    <subcellularLocation>
        <location evidence="1 7">Cell membrane</location>
        <topology evidence="1 7">Multi-pass membrane protein</topology>
    </subcellularLocation>
</comment>
<dbReference type="Proteomes" id="UP000095602">
    <property type="component" value="Unassembled WGS sequence"/>
</dbReference>
<evidence type="ECO:0000313" key="18">
    <source>
        <dbReference type="EMBL" id="PWE83408.1"/>
    </source>
</evidence>
<dbReference type="Proteomes" id="UP000286341">
    <property type="component" value="Unassembled WGS sequence"/>
</dbReference>
<evidence type="ECO:0000259" key="8">
    <source>
        <dbReference type="PROSITE" id="PS50928"/>
    </source>
</evidence>
<dbReference type="EMBL" id="QRUJ01000023">
    <property type="protein sequence ID" value="RGR52368.1"/>
    <property type="molecule type" value="Genomic_DNA"/>
</dbReference>
<dbReference type="AlphaFoldDB" id="A0A174E015"/>
<feature type="transmembrane region" description="Helical" evidence="7">
    <location>
        <begin position="178"/>
        <end position="201"/>
    </location>
</feature>
<reference evidence="18 34" key="1">
    <citation type="submission" date="2014-09" db="EMBL/GenBank/DDBJ databases">
        <title>Butyrate-producing bacteria isolated from human gut.</title>
        <authorList>
            <person name="Zhang Q."/>
            <person name="Zhao L."/>
        </authorList>
    </citation>
    <scope>NUCLEOTIDE SEQUENCE [LARGE SCALE GENOMIC DNA]</scope>
    <source>
        <strain evidence="18 34">R22</strain>
    </source>
</reference>
<evidence type="ECO:0000256" key="1">
    <source>
        <dbReference type="ARBA" id="ARBA00004651"/>
    </source>
</evidence>
<feature type="transmembrane region" description="Helical" evidence="7">
    <location>
        <begin position="102"/>
        <end position="126"/>
    </location>
</feature>
<dbReference type="RefSeq" id="WP_012744388.1">
    <property type="nucleotide sequence ID" value="NZ_CP092643.1"/>
</dbReference>
<dbReference type="EMBL" id="JAJFBX010000018">
    <property type="protein sequence ID" value="MCC2747746.1"/>
    <property type="molecule type" value="Genomic_DNA"/>
</dbReference>
<dbReference type="Proteomes" id="UP001197741">
    <property type="component" value="Unassembled WGS sequence"/>
</dbReference>
<evidence type="ECO:0000313" key="33">
    <source>
        <dbReference type="Proteomes" id="UP000095673"/>
    </source>
</evidence>
<reference evidence="17" key="7">
    <citation type="journal article" date="2020" name="Cell Host Microbe">
        <title>Functional and Genomic Variation between Human-Derived Isolates of Lachnospiraceae Reveals Inter- and Intra-Species Diversity.</title>
        <authorList>
            <person name="Sorbara M.T."/>
            <person name="Littmann E.R."/>
            <person name="Fontana E."/>
            <person name="Moody T.U."/>
            <person name="Kohout C.E."/>
            <person name="Gjonbalaj M."/>
            <person name="Eaton V."/>
            <person name="Seok R."/>
            <person name="Leiner I.M."/>
            <person name="Pamer E.G."/>
        </authorList>
    </citation>
    <scope>NUCLEOTIDE SEQUENCE</scope>
    <source>
        <strain evidence="17">MSK.17.79</strain>
    </source>
</reference>
<reference evidence="12" key="9">
    <citation type="submission" date="2021-10" db="EMBL/GenBank/DDBJ databases">
        <title>Collection of gut derived symbiotic bacterial strains cultured from healthy donors.</title>
        <authorList>
            <person name="Lin H."/>
            <person name="Littmann E."/>
            <person name="Kohout C."/>
            <person name="Pamer E.G."/>
        </authorList>
    </citation>
    <scope>NUCLEOTIDE SEQUENCE</scope>
    <source>
        <strain evidence="13">DFI.7.28A</strain>
        <strain evidence="12">DFI.9.42</strain>
    </source>
</reference>
<dbReference type="InterPro" id="IPR000515">
    <property type="entry name" value="MetI-like"/>
</dbReference>
<evidence type="ECO:0000313" key="20">
    <source>
        <dbReference type="EMBL" id="RGN19369.1"/>
    </source>
</evidence>
<dbReference type="PANTHER" id="PTHR43744">
    <property type="entry name" value="ABC TRANSPORTER PERMEASE PROTEIN MG189-RELATED-RELATED"/>
    <property type="match status" value="1"/>
</dbReference>
<evidence type="ECO:0000313" key="9">
    <source>
        <dbReference type="EMBL" id="CUN23276.1"/>
    </source>
</evidence>
<dbReference type="EMBL" id="QSKC01000034">
    <property type="protein sequence ID" value="RHE29795.1"/>
    <property type="molecule type" value="Genomic_DNA"/>
</dbReference>
<evidence type="ECO:0000313" key="27">
    <source>
        <dbReference type="EMBL" id="RHD92212.1"/>
    </source>
</evidence>
<reference evidence="35 36" key="3">
    <citation type="submission" date="2018-08" db="EMBL/GenBank/DDBJ databases">
        <title>A genome reference for cultivated species of the human gut microbiota.</title>
        <authorList>
            <person name="Zou Y."/>
            <person name="Xue W."/>
            <person name="Luo G."/>
        </authorList>
    </citation>
    <scope>NUCLEOTIDE SEQUENCE [LARGE SCALE GENOMIC DNA]</scope>
    <source>
        <strain evidence="24 38">AF06-19</strain>
        <strain evidence="23 45">AF12-8</strain>
        <strain evidence="22 39">AF17-27</strain>
        <strain evidence="21 37">AF25-15</strain>
        <strain evidence="29 42">AF39-14AC</strain>
        <strain evidence="28 41">AM29-10</strain>
        <strain evidence="27 40">AM30-13AC</strain>
        <strain evidence="26 43">AM42-17AT</strain>
        <strain evidence="25 44">AM44-1AT</strain>
        <strain evidence="20 36">OM05-6AA</strain>
        <strain evidence="19 35">OM08-12AT</strain>
    </source>
</reference>
<evidence type="ECO:0000313" key="12">
    <source>
        <dbReference type="EMBL" id="MCB6939807.1"/>
    </source>
</evidence>
<dbReference type="EMBL" id="QROF01000022">
    <property type="protein sequence ID" value="RHL01790.1"/>
    <property type="molecule type" value="Genomic_DNA"/>
</dbReference>
<evidence type="ECO:0000313" key="14">
    <source>
        <dbReference type="EMBL" id="MCC2747746.1"/>
    </source>
</evidence>
<evidence type="ECO:0000313" key="44">
    <source>
        <dbReference type="Proteomes" id="UP000286341"/>
    </source>
</evidence>
<dbReference type="EMBL" id="JAAILW010000039">
    <property type="protein sequence ID" value="NSC28396.1"/>
    <property type="molecule type" value="Genomic_DNA"/>
</dbReference>
<evidence type="ECO:0000313" key="36">
    <source>
        <dbReference type="Proteomes" id="UP000260970"/>
    </source>
</evidence>
<evidence type="ECO:0000313" key="35">
    <source>
        <dbReference type="Proteomes" id="UP000260717"/>
    </source>
</evidence>
<dbReference type="EMBL" id="VSTG01000018">
    <property type="protein sequence ID" value="TYL56557.1"/>
    <property type="molecule type" value="Genomic_DNA"/>
</dbReference>
<evidence type="ECO:0000313" key="26">
    <source>
        <dbReference type="EMBL" id="RHA88794.1"/>
    </source>
</evidence>
<organism evidence="10 31">
    <name type="scientific">Agathobacter rectalis</name>
    <dbReference type="NCBI Taxonomy" id="39491"/>
    <lineage>
        <taxon>Bacteria</taxon>
        <taxon>Bacillati</taxon>
        <taxon>Bacillota</taxon>
        <taxon>Clostridia</taxon>
        <taxon>Lachnospirales</taxon>
        <taxon>Lachnospiraceae</taxon>
        <taxon>Agathobacter</taxon>
    </lineage>
</organism>
<feature type="transmembrane region" description="Helical" evidence="7">
    <location>
        <begin position="71"/>
        <end position="93"/>
    </location>
</feature>
<evidence type="ECO:0000313" key="29">
    <source>
        <dbReference type="EMBL" id="RHL01790.1"/>
    </source>
</evidence>
<reference evidence="15" key="11">
    <citation type="submission" date="2023-01" db="EMBL/GenBank/DDBJ databases">
        <title>Human gut microbiome strain richness.</title>
        <authorList>
            <person name="Chen-Liaw A."/>
        </authorList>
    </citation>
    <scope>NUCLEOTIDE SEQUENCE</scope>
    <source>
        <strain evidence="15">1001283st1_D2_1001283B150209_150212</strain>
    </source>
</reference>
<evidence type="ECO:0000313" key="28">
    <source>
        <dbReference type="EMBL" id="RHE29795.1"/>
    </source>
</evidence>
<dbReference type="EMBL" id="CZAJ01000022">
    <property type="protein sequence ID" value="CUP20333.1"/>
    <property type="molecule type" value="Genomic_DNA"/>
</dbReference>
<dbReference type="Proteomes" id="UP000324325">
    <property type="component" value="Unassembled WGS sequence"/>
</dbReference>
<dbReference type="GO" id="GO:0005886">
    <property type="term" value="C:plasma membrane"/>
    <property type="evidence" value="ECO:0007669"/>
    <property type="project" value="UniProtKB-SubCell"/>
</dbReference>
<evidence type="ECO:0000313" key="10">
    <source>
        <dbReference type="EMBL" id="CUO29430.1"/>
    </source>
</evidence>
<dbReference type="Pfam" id="PF00528">
    <property type="entry name" value="BPD_transp_1"/>
    <property type="match status" value="1"/>
</dbReference>
<dbReference type="Proteomes" id="UP000266066">
    <property type="component" value="Unassembled WGS sequence"/>
</dbReference>
<dbReference type="Proteomes" id="UP000245905">
    <property type="component" value="Unassembled WGS sequence"/>
</dbReference>
<evidence type="ECO:0000313" key="19">
    <source>
        <dbReference type="EMBL" id="RGM43892.1"/>
    </source>
</evidence>
<sequence length="271" mass="30204">MKKKIAYGVTGLILGCIFLFPIYILIMNSFKTTKGIFTDVLGFPAKGTFTLENYKNAFQELDYIRSFMNSLLITVVTAVLVLLISAMAAWVLVRYKTKASKIIFLIFAGSMLIPFQCVMLPLVGFASKIGLLSRGGLIFMYMGFQTSMAIIMFHGFIKNIPEELEEAATIDGCGSIRLFISIVLPLMRTIIVTVAVINVMGTWNDFLLPSLIINKQGLQTLPLKTYLFFGQFAKRWDLASAGLVMCMAPIIIFYLFSQKYIVKGITEGAIK</sequence>
<reference evidence="30 46" key="6">
    <citation type="submission" date="2019-09" db="EMBL/GenBank/DDBJ databases">
        <title>Strain-level analysis of Eubacterium rectale using genomes from metagenomes.</title>
        <authorList>
            <person name="Karcher N."/>
            <person name="Segata N."/>
        </authorList>
    </citation>
    <scope>NUCLEOTIDE SEQUENCE [LARGE SCALE GENOMIC DNA]</scope>
    <source>
        <strain evidence="30 46">L2-21</strain>
    </source>
</reference>
<evidence type="ECO:0000256" key="4">
    <source>
        <dbReference type="ARBA" id="ARBA00022692"/>
    </source>
</evidence>
<dbReference type="Proteomes" id="UP000286181">
    <property type="component" value="Unassembled WGS sequence"/>
</dbReference>
<dbReference type="Gene3D" id="1.10.3720.10">
    <property type="entry name" value="MetI-like"/>
    <property type="match status" value="1"/>
</dbReference>
<evidence type="ECO:0000313" key="25">
    <source>
        <dbReference type="EMBL" id="RHA15392.1"/>
    </source>
</evidence>
<dbReference type="EMBL" id="QSFB01000003">
    <property type="protein sequence ID" value="RHA15392.1"/>
    <property type="molecule type" value="Genomic_DNA"/>
</dbReference>
<evidence type="ECO:0000313" key="24">
    <source>
        <dbReference type="EMBL" id="RGW85360.1"/>
    </source>
</evidence>
<evidence type="ECO:0000256" key="7">
    <source>
        <dbReference type="RuleBase" id="RU363032"/>
    </source>
</evidence>
<evidence type="ECO:0000313" key="47">
    <source>
        <dbReference type="Proteomes" id="UP000479563"/>
    </source>
</evidence>
<dbReference type="Proteomes" id="UP000286220">
    <property type="component" value="Unassembled WGS sequence"/>
</dbReference>
<dbReference type="EMBL" id="JAQLYE010000024">
    <property type="protein sequence ID" value="MDB8018814.1"/>
    <property type="molecule type" value="Genomic_DNA"/>
</dbReference>
<dbReference type="PROSITE" id="PS50928">
    <property type="entry name" value="ABC_TM1"/>
    <property type="match status" value="1"/>
</dbReference>
<evidence type="ECO:0000313" key="42">
    <source>
        <dbReference type="Proteomes" id="UP000286181"/>
    </source>
</evidence>
<proteinExistence type="inferred from homology"/>
<keyword evidence="3" id="KW-1003">Cell membrane</keyword>
<evidence type="ECO:0000313" key="32">
    <source>
        <dbReference type="Proteomes" id="UP000095602"/>
    </source>
</evidence>
<dbReference type="Proteomes" id="UP000095673">
    <property type="component" value="Unassembled WGS sequence"/>
</dbReference>
<evidence type="ECO:0000313" key="17">
    <source>
        <dbReference type="EMBL" id="NSC28396.1"/>
    </source>
</evidence>
<dbReference type="InterPro" id="IPR035906">
    <property type="entry name" value="MetI-like_sf"/>
</dbReference>
<evidence type="ECO:0000313" key="31">
    <source>
        <dbReference type="Proteomes" id="UP000095384"/>
    </source>
</evidence>
<dbReference type="Proteomes" id="UP000284835">
    <property type="component" value="Unassembled WGS sequence"/>
</dbReference>
<evidence type="ECO:0000313" key="30">
    <source>
        <dbReference type="EMBL" id="TYL56557.1"/>
    </source>
</evidence>
<evidence type="ECO:0000313" key="40">
    <source>
        <dbReference type="Proteomes" id="UP000284835"/>
    </source>
</evidence>
<dbReference type="EMBL" id="QSAZ01000017">
    <property type="protein sequence ID" value="RGW85360.1"/>
    <property type="molecule type" value="Genomic_DNA"/>
</dbReference>
<dbReference type="Proteomes" id="UP001193670">
    <property type="component" value="Unassembled WGS sequence"/>
</dbReference>
<evidence type="ECO:0000313" key="15">
    <source>
        <dbReference type="EMBL" id="MDB8018814.1"/>
    </source>
</evidence>
<dbReference type="GO" id="GO:0055085">
    <property type="term" value="P:transmembrane transport"/>
    <property type="evidence" value="ECO:0007669"/>
    <property type="project" value="InterPro"/>
</dbReference>
<evidence type="ECO:0000256" key="2">
    <source>
        <dbReference type="ARBA" id="ARBA00022448"/>
    </source>
</evidence>
<dbReference type="Proteomes" id="UP000286581">
    <property type="component" value="Unassembled WGS sequence"/>
</dbReference>
<dbReference type="Proteomes" id="UP001197684">
    <property type="component" value="Unassembled WGS sequence"/>
</dbReference>
<evidence type="ECO:0000256" key="5">
    <source>
        <dbReference type="ARBA" id="ARBA00022989"/>
    </source>
</evidence>
<accession>A0A174E015</accession>
<name>A0A174E015_9FIRM</name>
<evidence type="ECO:0000313" key="38">
    <source>
        <dbReference type="Proteomes" id="UP000283683"/>
    </source>
</evidence>